<protein>
    <submittedName>
        <fullName evidence="2">Uncharacterized protein</fullName>
    </submittedName>
</protein>
<dbReference type="EMBL" id="PP595732">
    <property type="protein sequence ID" value="XBS49923.1"/>
    <property type="molecule type" value="Genomic_DNA"/>
</dbReference>
<name>A0AAU7PJU5_9CAUD</name>
<reference evidence="2" key="1">
    <citation type="submission" date="2024-04" db="EMBL/GenBank/DDBJ databases">
        <authorList>
            <person name="Jaglan A.B."/>
            <person name="Vashisth M."/>
            <person name="Anand T."/>
            <person name="Virmani N."/>
            <person name="Bera B."/>
            <person name="Vaid R."/>
        </authorList>
    </citation>
    <scope>NUCLEOTIDE SEQUENCE</scope>
</reference>
<sequence>MFEMMLATSETKKSIPVGNVEFTNISSSPQSWTVPANVEEVSVLCVGQGGAAQTNPLPRRGGAGGDLVWRNNIPVFPGEILQVFTQNNADGTTLVGLFRGSVPLVAAGFGSGPEPYTGQYPDMGDAVINKGGAGGNNTSANDIKRCSGAGGAAGYIGKGGDGGNAYPASTMYSQGQDGQGGGGGGSCGYYFSGSTSGENSGGGGGVGIYGVGVNGQGGRGGSSPTIARGGSGGADPTGRQGGKFGGGAGHGSSSSPGSSAVRIIWGNTEKREFPNNARKV</sequence>
<proteinExistence type="predicted"/>
<evidence type="ECO:0000313" key="2">
    <source>
        <dbReference type="EMBL" id="XBS49923.1"/>
    </source>
</evidence>
<feature type="region of interest" description="Disordered" evidence="1">
    <location>
        <begin position="215"/>
        <end position="280"/>
    </location>
</feature>
<evidence type="ECO:0000256" key="1">
    <source>
        <dbReference type="SAM" id="MobiDB-lite"/>
    </source>
</evidence>
<accession>A0AAU7PJU5</accession>
<organism evidence="2">
    <name type="scientific">Salmonella phage SalP219</name>
    <dbReference type="NCBI Taxonomy" id="3158864"/>
    <lineage>
        <taxon>Viruses</taxon>
        <taxon>Duplodnaviria</taxon>
        <taxon>Heunggongvirae</taxon>
        <taxon>Uroviricota</taxon>
        <taxon>Caudoviricetes</taxon>
        <taxon>Vequintavirinae</taxon>
        <taxon>Seunavirus</taxon>
    </lineage>
</organism>
<feature type="compositionally biased region" description="Gly residues" evidence="1">
    <location>
        <begin position="229"/>
        <end position="250"/>
    </location>
</feature>